<gene>
    <name evidence="7" type="ORF">N44_03471</name>
</gene>
<comment type="similarity">
    <text evidence="2">Belongs to the autoinducer-2 exporter (AI-2E) (TC 2.A.86) family.</text>
</comment>
<dbReference type="Proteomes" id="UP000030321">
    <property type="component" value="Unassembled WGS sequence"/>
</dbReference>
<feature type="transmembrane region" description="Helical" evidence="6">
    <location>
        <begin position="27"/>
        <end position="48"/>
    </location>
</feature>
<feature type="transmembrane region" description="Helical" evidence="6">
    <location>
        <begin position="173"/>
        <end position="200"/>
    </location>
</feature>
<sequence>MVEVKVVPPKRNWVQTWWQSLNSLSRLLVIALAAPLIVLNAWALSAIFGYFESLFVILLIAAVLSFLLGYPVTWLERQGLKRGLAAIVVSLITILIFVAVGITLVPLVFTQAQQFVNRLPEWLDSGQRQLMQLDTKIDTMNLPIPISFDGLIAQFNSRLGAELQILAGRSVNLALNLTVFTVVRVLDVLLTIILTFYLLLHSPDIWRSIIQWLPKPVQQPFSLTLRLSFQNYFVGQVICATCMALGLVTAFLSIKVPFGLLFGLLIGTIALIPFGGTVGIVTVTALLALRDIGLALQVLAVAVVVQQIVENGIAPRILGSVTGLNPFWVLVSVLTGARVGGLLGVIVAVPMAVMIKEALEVIRQVTPEETKYGIIKPSLPLESESSSEVVSR</sequence>
<keyword evidence="4 6" id="KW-1133">Transmembrane helix</keyword>
<keyword evidence="3 6" id="KW-0812">Transmembrane</keyword>
<organism evidence="7 8">
    <name type="scientific">Microcystis aeruginosa NIES-44</name>
    <dbReference type="NCBI Taxonomy" id="449439"/>
    <lineage>
        <taxon>Bacteria</taxon>
        <taxon>Bacillati</taxon>
        <taxon>Cyanobacteriota</taxon>
        <taxon>Cyanophyceae</taxon>
        <taxon>Oscillatoriophycideae</taxon>
        <taxon>Chroococcales</taxon>
        <taxon>Microcystaceae</taxon>
        <taxon>Microcystis</taxon>
    </lineage>
</organism>
<dbReference type="EMBL" id="BBPA01000044">
    <property type="protein sequence ID" value="GAL93719.1"/>
    <property type="molecule type" value="Genomic_DNA"/>
</dbReference>
<evidence type="ECO:0000256" key="3">
    <source>
        <dbReference type="ARBA" id="ARBA00022692"/>
    </source>
</evidence>
<comment type="subcellular location">
    <subcellularLocation>
        <location evidence="1">Membrane</location>
        <topology evidence="1">Multi-pass membrane protein</topology>
    </subcellularLocation>
</comment>
<dbReference type="PANTHER" id="PTHR21716">
    <property type="entry name" value="TRANSMEMBRANE PROTEIN"/>
    <property type="match status" value="1"/>
</dbReference>
<dbReference type="GO" id="GO:0016020">
    <property type="term" value="C:membrane"/>
    <property type="evidence" value="ECO:0007669"/>
    <property type="project" value="UniProtKB-SubCell"/>
</dbReference>
<accession>A0A0A1VVU3</accession>
<comment type="caution">
    <text evidence="7">The sequence shown here is derived from an EMBL/GenBank/DDBJ whole genome shotgun (WGS) entry which is preliminary data.</text>
</comment>
<evidence type="ECO:0000256" key="2">
    <source>
        <dbReference type="ARBA" id="ARBA00009773"/>
    </source>
</evidence>
<keyword evidence="5 6" id="KW-0472">Membrane</keyword>
<name>A0A0A1VVU3_MICAE</name>
<evidence type="ECO:0000256" key="1">
    <source>
        <dbReference type="ARBA" id="ARBA00004141"/>
    </source>
</evidence>
<evidence type="ECO:0000313" key="7">
    <source>
        <dbReference type="EMBL" id="GAL93719.1"/>
    </source>
</evidence>
<protein>
    <submittedName>
        <fullName evidence="7">Permease</fullName>
    </submittedName>
</protein>
<evidence type="ECO:0000256" key="5">
    <source>
        <dbReference type="ARBA" id="ARBA00023136"/>
    </source>
</evidence>
<evidence type="ECO:0000313" key="8">
    <source>
        <dbReference type="Proteomes" id="UP000030321"/>
    </source>
</evidence>
<proteinExistence type="inferred from homology"/>
<reference evidence="8" key="1">
    <citation type="journal article" date="2015" name="Genome">
        <title>Whole Genome Sequence of the Non-Microcystin-Producing Microcystis aeruginosa Strain NIES-44.</title>
        <authorList>
            <person name="Okano K."/>
            <person name="Miyata N."/>
            <person name="Ozaki Y."/>
        </authorList>
    </citation>
    <scope>NUCLEOTIDE SEQUENCE [LARGE SCALE GENOMIC DNA]</scope>
    <source>
        <strain evidence="8">NIES-44</strain>
    </source>
</reference>
<dbReference type="RefSeq" id="WP_045359598.1">
    <property type="nucleotide sequence ID" value="NZ_BBPA01000044.1"/>
</dbReference>
<dbReference type="PANTHER" id="PTHR21716:SF66">
    <property type="entry name" value="TRANSPORT PROTEIN SLL0063-RELATED"/>
    <property type="match status" value="1"/>
</dbReference>
<feature type="transmembrane region" description="Helical" evidence="6">
    <location>
        <begin position="84"/>
        <end position="109"/>
    </location>
</feature>
<dbReference type="InterPro" id="IPR002549">
    <property type="entry name" value="AI-2E-like"/>
</dbReference>
<dbReference type="AlphaFoldDB" id="A0A0A1VVU3"/>
<feature type="transmembrane region" description="Helical" evidence="6">
    <location>
        <begin position="54"/>
        <end position="72"/>
    </location>
</feature>
<feature type="transmembrane region" description="Helical" evidence="6">
    <location>
        <begin position="232"/>
        <end position="254"/>
    </location>
</feature>
<feature type="transmembrane region" description="Helical" evidence="6">
    <location>
        <begin position="329"/>
        <end position="353"/>
    </location>
</feature>
<evidence type="ECO:0000256" key="4">
    <source>
        <dbReference type="ARBA" id="ARBA00022989"/>
    </source>
</evidence>
<feature type="transmembrane region" description="Helical" evidence="6">
    <location>
        <begin position="292"/>
        <end position="309"/>
    </location>
</feature>
<dbReference type="GO" id="GO:0055085">
    <property type="term" value="P:transmembrane transport"/>
    <property type="evidence" value="ECO:0007669"/>
    <property type="project" value="TreeGrafter"/>
</dbReference>
<evidence type="ECO:0000256" key="6">
    <source>
        <dbReference type="SAM" id="Phobius"/>
    </source>
</evidence>
<dbReference type="Pfam" id="PF01594">
    <property type="entry name" value="AI-2E_transport"/>
    <property type="match status" value="1"/>
</dbReference>
<feature type="transmembrane region" description="Helical" evidence="6">
    <location>
        <begin position="260"/>
        <end position="285"/>
    </location>
</feature>